<accession>A0ABR1YGS0</accession>
<evidence type="ECO:0000313" key="3">
    <source>
        <dbReference type="EMBL" id="KAK8229196.1"/>
    </source>
</evidence>
<keyword evidence="2" id="KW-0812">Transmembrane</keyword>
<protein>
    <submittedName>
        <fullName evidence="3">Uncharacterized protein</fullName>
    </submittedName>
</protein>
<evidence type="ECO:0000256" key="1">
    <source>
        <dbReference type="SAM" id="MobiDB-lite"/>
    </source>
</evidence>
<feature type="transmembrane region" description="Helical" evidence="2">
    <location>
        <begin position="113"/>
        <end position="132"/>
    </location>
</feature>
<evidence type="ECO:0000313" key="4">
    <source>
        <dbReference type="Proteomes" id="UP001492380"/>
    </source>
</evidence>
<evidence type="ECO:0000256" key="2">
    <source>
        <dbReference type="SAM" id="Phobius"/>
    </source>
</evidence>
<organism evidence="3 4">
    <name type="scientific">Phyllosticta capitalensis</name>
    <dbReference type="NCBI Taxonomy" id="121624"/>
    <lineage>
        <taxon>Eukaryota</taxon>
        <taxon>Fungi</taxon>
        <taxon>Dikarya</taxon>
        <taxon>Ascomycota</taxon>
        <taxon>Pezizomycotina</taxon>
        <taxon>Dothideomycetes</taxon>
        <taxon>Dothideomycetes incertae sedis</taxon>
        <taxon>Botryosphaeriales</taxon>
        <taxon>Phyllostictaceae</taxon>
        <taxon>Phyllosticta</taxon>
    </lineage>
</organism>
<sequence>MSSTKKSVIVAMDDNRVRASNHLSLLTLLLTIHSLHTHYRRQLQQRGPFFPFFFSLPTSPPLAFLEGSRPASQAPNSARHEHKNGVTETKVQGVQGHGSPSRMMTMLAFCRPGVFWNLFFILEIFFVFFFFPNPVEETIFFTLLFSAIMSHVARRWAVLVPISESERLWLERLVVGRGTLQGRFTTALARLNAVMSRLYIFSSPSFMP</sequence>
<dbReference type="EMBL" id="JBBWRZ010000009">
    <property type="protein sequence ID" value="KAK8229196.1"/>
    <property type="molecule type" value="Genomic_DNA"/>
</dbReference>
<reference evidence="3 4" key="1">
    <citation type="submission" date="2024-04" db="EMBL/GenBank/DDBJ databases">
        <title>Phyllosticta paracitricarpa is synonymous to the EU quarantine fungus P. citricarpa based on phylogenomic analyses.</title>
        <authorList>
            <consortium name="Lawrence Berkeley National Laboratory"/>
            <person name="Van Ingen-Buijs V.A."/>
            <person name="Van Westerhoven A.C."/>
            <person name="Haridas S."/>
            <person name="Skiadas P."/>
            <person name="Martin F."/>
            <person name="Groenewald J.Z."/>
            <person name="Crous P.W."/>
            <person name="Seidl M.F."/>
        </authorList>
    </citation>
    <scope>NUCLEOTIDE SEQUENCE [LARGE SCALE GENOMIC DNA]</scope>
    <source>
        <strain evidence="3 4">CBS 123374</strain>
    </source>
</reference>
<proteinExistence type="predicted"/>
<comment type="caution">
    <text evidence="3">The sequence shown here is derived from an EMBL/GenBank/DDBJ whole genome shotgun (WGS) entry which is preliminary data.</text>
</comment>
<keyword evidence="2" id="KW-1133">Transmembrane helix</keyword>
<gene>
    <name evidence="3" type="ORF">HDK90DRAFT_349833</name>
</gene>
<feature type="region of interest" description="Disordered" evidence="1">
    <location>
        <begin position="69"/>
        <end position="97"/>
    </location>
</feature>
<dbReference type="Proteomes" id="UP001492380">
    <property type="component" value="Unassembled WGS sequence"/>
</dbReference>
<keyword evidence="4" id="KW-1185">Reference proteome</keyword>
<name>A0ABR1YGS0_9PEZI</name>
<keyword evidence="2" id="KW-0472">Membrane</keyword>